<protein>
    <recommendedName>
        <fullName evidence="4">S-adenosylmethionine-dependent methyltransferase domain-containing protein</fullName>
    </recommendedName>
</protein>
<feature type="domain" description="S-adenosylmethionine-dependent methyltransferase" evidence="4">
    <location>
        <begin position="71"/>
        <end position="213"/>
    </location>
</feature>
<dbReference type="Pfam" id="PF10672">
    <property type="entry name" value="Methyltrans_SAM"/>
    <property type="match status" value="1"/>
</dbReference>
<evidence type="ECO:0000313" key="5">
    <source>
        <dbReference type="EMBL" id="OGY40337.1"/>
    </source>
</evidence>
<evidence type="ECO:0000313" key="6">
    <source>
        <dbReference type="Proteomes" id="UP000178570"/>
    </source>
</evidence>
<proteinExistence type="predicted"/>
<dbReference type="STRING" id="1797529.A2570_03615"/>
<dbReference type="Gene3D" id="3.40.50.150">
    <property type="entry name" value="Vaccinia Virus protein VP39"/>
    <property type="match status" value="1"/>
</dbReference>
<keyword evidence="3" id="KW-0949">S-adenosyl-L-methionine</keyword>
<organism evidence="5 6">
    <name type="scientific">Candidatus Brennerbacteria bacterium RIFOXYD1_FULL_41_16</name>
    <dbReference type="NCBI Taxonomy" id="1797529"/>
    <lineage>
        <taxon>Bacteria</taxon>
        <taxon>Candidatus Brenneribacteriota</taxon>
    </lineage>
</organism>
<dbReference type="Gene3D" id="2.60.40.1180">
    <property type="entry name" value="Golgi alpha-mannosidase II"/>
    <property type="match status" value="1"/>
</dbReference>
<name>A0A1G1XLY8_9BACT</name>
<accession>A0A1G1XLY8</accession>
<dbReference type="GO" id="GO:0008168">
    <property type="term" value="F:methyltransferase activity"/>
    <property type="evidence" value="ECO:0007669"/>
    <property type="project" value="UniProtKB-KW"/>
</dbReference>
<dbReference type="PANTHER" id="PTHR43042:SF2">
    <property type="entry name" value="SAM-DEPENDENT METHYLTRANSFERASE"/>
    <property type="match status" value="1"/>
</dbReference>
<evidence type="ECO:0000256" key="2">
    <source>
        <dbReference type="ARBA" id="ARBA00022679"/>
    </source>
</evidence>
<sequence length="298" mass="34340">MDKIFVEYPETWGNYQLLDSGGCKKLERFGDFRIIRPDPRAIWLPSLPESEWHEALAQFSGRSKADGKWQKISTIPDRWEINWQDFKFLLKFSDFKNIGIFPEQASNWEWLRSALRNPERSRRTEDYPLRVLNLFAYTGAASVVCAKFGAEVTHVDSVKSINSWAKENAKLNAVSEEQIRFLEDDVLKFVMREAKRGNKYDGIIMDPPRFGHGIKGEIWKLAFDLPKLVFESQKILSLDPVFFLINAYTADLSSIALKNLLENVTKKFGGKIESGELVLKEKSAGRLLPSGIFARWQR</sequence>
<dbReference type="CDD" id="cd02440">
    <property type="entry name" value="AdoMet_MTases"/>
    <property type="match status" value="1"/>
</dbReference>
<dbReference type="InterPro" id="IPR013780">
    <property type="entry name" value="Glyco_hydro_b"/>
</dbReference>
<dbReference type="Proteomes" id="UP000178570">
    <property type="component" value="Unassembled WGS sequence"/>
</dbReference>
<comment type="caution">
    <text evidence="5">The sequence shown here is derived from an EMBL/GenBank/DDBJ whole genome shotgun (WGS) entry which is preliminary data.</text>
</comment>
<evidence type="ECO:0000259" key="4">
    <source>
        <dbReference type="Pfam" id="PF10672"/>
    </source>
</evidence>
<dbReference type="GO" id="GO:0032259">
    <property type="term" value="P:methylation"/>
    <property type="evidence" value="ECO:0007669"/>
    <property type="project" value="UniProtKB-KW"/>
</dbReference>
<dbReference type="PANTHER" id="PTHR43042">
    <property type="entry name" value="SAM-DEPENDENT METHYLTRANSFERASE"/>
    <property type="match status" value="1"/>
</dbReference>
<dbReference type="AlphaFoldDB" id="A0A1G1XLY8"/>
<dbReference type="SUPFAM" id="SSF53335">
    <property type="entry name" value="S-adenosyl-L-methionine-dependent methyltransferases"/>
    <property type="match status" value="1"/>
</dbReference>
<reference evidence="5 6" key="1">
    <citation type="journal article" date="2016" name="Nat. Commun.">
        <title>Thousands of microbial genomes shed light on interconnected biogeochemical processes in an aquifer system.</title>
        <authorList>
            <person name="Anantharaman K."/>
            <person name="Brown C.T."/>
            <person name="Hug L.A."/>
            <person name="Sharon I."/>
            <person name="Castelle C.J."/>
            <person name="Probst A.J."/>
            <person name="Thomas B.C."/>
            <person name="Singh A."/>
            <person name="Wilkins M.J."/>
            <person name="Karaoz U."/>
            <person name="Brodie E.L."/>
            <person name="Williams K.H."/>
            <person name="Hubbard S.S."/>
            <person name="Banfield J.F."/>
        </authorList>
    </citation>
    <scope>NUCLEOTIDE SEQUENCE [LARGE SCALE GENOMIC DNA]</scope>
</reference>
<evidence type="ECO:0000256" key="1">
    <source>
        <dbReference type="ARBA" id="ARBA00022603"/>
    </source>
</evidence>
<keyword evidence="2" id="KW-0808">Transferase</keyword>
<dbReference type="InterPro" id="IPR019614">
    <property type="entry name" value="SAM-dep_methyl-trfase"/>
</dbReference>
<keyword evidence="1" id="KW-0489">Methyltransferase</keyword>
<evidence type="ECO:0000256" key="3">
    <source>
        <dbReference type="ARBA" id="ARBA00022691"/>
    </source>
</evidence>
<gene>
    <name evidence="5" type="ORF">A2570_03615</name>
</gene>
<dbReference type="InterPro" id="IPR029063">
    <property type="entry name" value="SAM-dependent_MTases_sf"/>
</dbReference>
<dbReference type="EMBL" id="MHHY01000009">
    <property type="protein sequence ID" value="OGY40337.1"/>
    <property type="molecule type" value="Genomic_DNA"/>
</dbReference>